<dbReference type="EMBL" id="RBIL01000002">
    <property type="protein sequence ID" value="RKQ87035.1"/>
    <property type="molecule type" value="Genomic_DNA"/>
</dbReference>
<comment type="caution">
    <text evidence="1">The sequence shown here is derived from an EMBL/GenBank/DDBJ whole genome shotgun (WGS) entry which is preliminary data.</text>
</comment>
<proteinExistence type="predicted"/>
<sequence>MTAVGPAPIATGEKLVELLALVREADSVELKATVPLVDQRSTLLALGIDPLEAQIRLVVFFDTPDLALNRQGVVARARRVQGKGDDSVIKLRPVIPGDMPAKLRRQSGFRVEVDALPGGFVCSATLKEALKPPAVKSALSGDLPIRKLFSKEQREFFAAHAPDGVRLDDLTPLGPIFVLKVRCVPPELGRRLVAEVWLFPDGSRVLELSTRCGTDEAFQVAAETRACLTARGVDLGGEQQTKTRKALEYFAGQQG</sequence>
<dbReference type="SUPFAM" id="SSF55154">
    <property type="entry name" value="CYTH-like phosphatases"/>
    <property type="match status" value="1"/>
</dbReference>
<accession>A0A660L130</accession>
<dbReference type="RefSeq" id="WP_121255270.1">
    <property type="nucleotide sequence ID" value="NZ_RBIL01000002.1"/>
</dbReference>
<gene>
    <name evidence="1" type="ORF">C8N24_5055</name>
</gene>
<organism evidence="1 2">
    <name type="scientific">Solirubrobacter pauli</name>
    <dbReference type="NCBI Taxonomy" id="166793"/>
    <lineage>
        <taxon>Bacteria</taxon>
        <taxon>Bacillati</taxon>
        <taxon>Actinomycetota</taxon>
        <taxon>Thermoleophilia</taxon>
        <taxon>Solirubrobacterales</taxon>
        <taxon>Solirubrobacteraceae</taxon>
        <taxon>Solirubrobacter</taxon>
    </lineage>
</organism>
<evidence type="ECO:0000313" key="2">
    <source>
        <dbReference type="Proteomes" id="UP000278962"/>
    </source>
</evidence>
<keyword evidence="2" id="KW-1185">Reference proteome</keyword>
<protein>
    <recommendedName>
        <fullName evidence="3">Adenylate cyclase</fullName>
    </recommendedName>
</protein>
<dbReference type="Proteomes" id="UP000278962">
    <property type="component" value="Unassembled WGS sequence"/>
</dbReference>
<dbReference type="OrthoDB" id="5764514at2"/>
<evidence type="ECO:0008006" key="3">
    <source>
        <dbReference type="Google" id="ProtNLM"/>
    </source>
</evidence>
<dbReference type="AlphaFoldDB" id="A0A660L130"/>
<reference evidence="1 2" key="1">
    <citation type="submission" date="2018-10" db="EMBL/GenBank/DDBJ databases">
        <title>Genomic Encyclopedia of Archaeal and Bacterial Type Strains, Phase II (KMG-II): from individual species to whole genera.</title>
        <authorList>
            <person name="Goeker M."/>
        </authorList>
    </citation>
    <scope>NUCLEOTIDE SEQUENCE [LARGE SCALE GENOMIC DNA]</scope>
    <source>
        <strain evidence="1 2">DSM 14954</strain>
    </source>
</reference>
<evidence type="ECO:0000313" key="1">
    <source>
        <dbReference type="EMBL" id="RKQ87035.1"/>
    </source>
</evidence>
<dbReference type="InterPro" id="IPR033469">
    <property type="entry name" value="CYTH-like_dom_sf"/>
</dbReference>
<name>A0A660L130_9ACTN</name>